<dbReference type="Proteomes" id="UP000076842">
    <property type="component" value="Unassembled WGS sequence"/>
</dbReference>
<dbReference type="PANTHER" id="PTHR31274">
    <property type="entry name" value="PROTEIN ECM3"/>
    <property type="match status" value="1"/>
</dbReference>
<sequence>MTSAAGYYIYAGFVPLLKTFLTILAGFVLTKNGLWTPQGAKGSAVVNVNVALPCLVFSSIVPAFNSSNITALAPIFLMAFFYIFAGLLMTLILQEIVFVPRQFRWGLVTCGAMSNWNNLPTAVLLTVFMHAPFSGTADTQLGIAFIAVFIVAFQITYFATGFWKTVRYDFADPDKVPLDENGYEIPETIKERWSRRSRDMKAFWARVRSGKQKDVAHDPEAFGEETKIEHDIEERMLREQEKAAGSTEAEALAGEPGLGPLHPTHHAQHHVASTSTAEKLSPSNSTTNVTVPAMAVPEPAQAQTAPAYSRFVPHFVRRLHVRFVQAMEPITTPWKKFWAHSSSLPLHVVWFMLKNASSPVTLSIVLALPISLIQPLKALFVQLEPGDRYYGFALGPDGNPCLEFILNTASFMGGISVPQGLMLLGNSFARMDIPRPITKLPLMAMLGMTAIKCVILPVCGVALTQYLTYHTSLIPPNALALRFVIMFLSGTPGAVNQLVITQLYSPDGKADTLAAFLLVQYIFMFIGSAALAAIILSML</sequence>
<dbReference type="EMBL" id="KV423914">
    <property type="protein sequence ID" value="KZT62961.1"/>
    <property type="molecule type" value="Genomic_DNA"/>
</dbReference>
<evidence type="ECO:0000256" key="3">
    <source>
        <dbReference type="ARBA" id="ARBA00022989"/>
    </source>
</evidence>
<dbReference type="GO" id="GO:0055085">
    <property type="term" value="P:transmembrane transport"/>
    <property type="evidence" value="ECO:0007669"/>
    <property type="project" value="InterPro"/>
</dbReference>
<feature type="transmembrane region" description="Helical" evidence="6">
    <location>
        <begin position="404"/>
        <end position="424"/>
    </location>
</feature>
<evidence type="ECO:0008006" key="9">
    <source>
        <dbReference type="Google" id="ProtNLM"/>
    </source>
</evidence>
<keyword evidence="4 6" id="KW-0472">Membrane</keyword>
<feature type="transmembrane region" description="Helical" evidence="6">
    <location>
        <begin position="360"/>
        <end position="380"/>
    </location>
</feature>
<feature type="transmembrane region" description="Helical" evidence="6">
    <location>
        <begin position="141"/>
        <end position="160"/>
    </location>
</feature>
<dbReference type="InterPro" id="IPR040254">
    <property type="entry name" value="Ecm3-like"/>
</dbReference>
<evidence type="ECO:0000256" key="2">
    <source>
        <dbReference type="ARBA" id="ARBA00022692"/>
    </source>
</evidence>
<feature type="transmembrane region" description="Helical" evidence="6">
    <location>
        <begin position="479"/>
        <end position="500"/>
    </location>
</feature>
<feature type="transmembrane region" description="Helical" evidence="6">
    <location>
        <begin position="512"/>
        <end position="536"/>
    </location>
</feature>
<comment type="subcellular location">
    <subcellularLocation>
        <location evidence="1">Membrane</location>
        <topology evidence="1">Multi-pass membrane protein</topology>
    </subcellularLocation>
</comment>
<feature type="region of interest" description="Disordered" evidence="5">
    <location>
        <begin position="240"/>
        <end position="289"/>
    </location>
</feature>
<organism evidence="7 8">
    <name type="scientific">Calocera cornea HHB12733</name>
    <dbReference type="NCBI Taxonomy" id="1353952"/>
    <lineage>
        <taxon>Eukaryota</taxon>
        <taxon>Fungi</taxon>
        <taxon>Dikarya</taxon>
        <taxon>Basidiomycota</taxon>
        <taxon>Agaricomycotina</taxon>
        <taxon>Dacrymycetes</taxon>
        <taxon>Dacrymycetales</taxon>
        <taxon>Dacrymycetaceae</taxon>
        <taxon>Calocera</taxon>
    </lineage>
</organism>
<dbReference type="InParanoid" id="A0A165KCK5"/>
<feature type="transmembrane region" description="Helical" evidence="6">
    <location>
        <begin position="6"/>
        <end position="30"/>
    </location>
</feature>
<dbReference type="STRING" id="1353952.A0A165KCK5"/>
<protein>
    <recommendedName>
        <fullName evidence="9">Auxin efflux carrier</fullName>
    </recommendedName>
</protein>
<feature type="transmembrane region" description="Helical" evidence="6">
    <location>
        <begin position="42"/>
        <end position="65"/>
    </location>
</feature>
<dbReference type="GO" id="GO:0016020">
    <property type="term" value="C:membrane"/>
    <property type="evidence" value="ECO:0007669"/>
    <property type="project" value="UniProtKB-SubCell"/>
</dbReference>
<gene>
    <name evidence="7" type="ORF">CALCODRAFT_478853</name>
</gene>
<evidence type="ECO:0000256" key="5">
    <source>
        <dbReference type="SAM" id="MobiDB-lite"/>
    </source>
</evidence>
<keyword evidence="3 6" id="KW-1133">Transmembrane helix</keyword>
<dbReference type="Pfam" id="PF03547">
    <property type="entry name" value="Mem_trans"/>
    <property type="match status" value="1"/>
</dbReference>
<evidence type="ECO:0000313" key="7">
    <source>
        <dbReference type="EMBL" id="KZT62961.1"/>
    </source>
</evidence>
<evidence type="ECO:0000313" key="8">
    <source>
        <dbReference type="Proteomes" id="UP000076842"/>
    </source>
</evidence>
<evidence type="ECO:0000256" key="1">
    <source>
        <dbReference type="ARBA" id="ARBA00004141"/>
    </source>
</evidence>
<reference evidence="7 8" key="1">
    <citation type="journal article" date="2016" name="Mol. Biol. Evol.">
        <title>Comparative Genomics of Early-Diverging Mushroom-Forming Fungi Provides Insights into the Origins of Lignocellulose Decay Capabilities.</title>
        <authorList>
            <person name="Nagy L.G."/>
            <person name="Riley R."/>
            <person name="Tritt A."/>
            <person name="Adam C."/>
            <person name="Daum C."/>
            <person name="Floudas D."/>
            <person name="Sun H."/>
            <person name="Yadav J.S."/>
            <person name="Pangilinan J."/>
            <person name="Larsson K.H."/>
            <person name="Matsuura K."/>
            <person name="Barry K."/>
            <person name="Labutti K."/>
            <person name="Kuo R."/>
            <person name="Ohm R.A."/>
            <person name="Bhattacharya S.S."/>
            <person name="Shirouzu T."/>
            <person name="Yoshinaga Y."/>
            <person name="Martin F.M."/>
            <person name="Grigoriev I.V."/>
            <person name="Hibbett D.S."/>
        </authorList>
    </citation>
    <scope>NUCLEOTIDE SEQUENCE [LARGE SCALE GENOMIC DNA]</scope>
    <source>
        <strain evidence="7 8">HHB12733</strain>
    </source>
</reference>
<feature type="compositionally biased region" description="Polar residues" evidence="5">
    <location>
        <begin position="271"/>
        <end position="289"/>
    </location>
</feature>
<evidence type="ECO:0000256" key="4">
    <source>
        <dbReference type="ARBA" id="ARBA00023136"/>
    </source>
</evidence>
<name>A0A165KCK5_9BASI</name>
<proteinExistence type="predicted"/>
<keyword evidence="8" id="KW-1185">Reference proteome</keyword>
<dbReference type="PANTHER" id="PTHR31274:SF1">
    <property type="entry name" value="AGL149CP"/>
    <property type="match status" value="1"/>
</dbReference>
<accession>A0A165KCK5</accession>
<feature type="transmembrane region" description="Helical" evidence="6">
    <location>
        <begin position="71"/>
        <end position="93"/>
    </location>
</feature>
<dbReference type="InterPro" id="IPR004776">
    <property type="entry name" value="Mem_transp_PIN-like"/>
</dbReference>
<feature type="transmembrane region" description="Helical" evidence="6">
    <location>
        <begin position="445"/>
        <end position="467"/>
    </location>
</feature>
<dbReference type="OrthoDB" id="435607at2759"/>
<evidence type="ECO:0000256" key="6">
    <source>
        <dbReference type="SAM" id="Phobius"/>
    </source>
</evidence>
<keyword evidence="2 6" id="KW-0812">Transmembrane</keyword>
<dbReference type="AlphaFoldDB" id="A0A165KCK5"/>